<gene>
    <name evidence="2" type="ORF">NPIL_91941</name>
</gene>
<comment type="caution">
    <text evidence="2">The sequence shown here is derived from an EMBL/GenBank/DDBJ whole genome shotgun (WGS) entry which is preliminary data.</text>
</comment>
<dbReference type="AlphaFoldDB" id="A0A8X6PEQ8"/>
<feature type="transmembrane region" description="Helical" evidence="1">
    <location>
        <begin position="37"/>
        <end position="58"/>
    </location>
</feature>
<keyword evidence="3" id="KW-1185">Reference proteome</keyword>
<accession>A0A8X6PEQ8</accession>
<sequence>MLSYNRAFRQHQRPVSLTCKIWKGMEFKLSGKITRRWLVIGWLLKFLLSIGCAGIRGCNSHGGRKKFPEGELRGRCGKASLLLGVQWLQGVILMAMRIFN</sequence>
<proteinExistence type="predicted"/>
<keyword evidence="1" id="KW-0472">Membrane</keyword>
<dbReference type="EMBL" id="BMAW01067614">
    <property type="protein sequence ID" value="GFT60660.1"/>
    <property type="molecule type" value="Genomic_DNA"/>
</dbReference>
<evidence type="ECO:0000313" key="2">
    <source>
        <dbReference type="EMBL" id="GFT60660.1"/>
    </source>
</evidence>
<keyword evidence="1" id="KW-1133">Transmembrane helix</keyword>
<evidence type="ECO:0000313" key="3">
    <source>
        <dbReference type="Proteomes" id="UP000887013"/>
    </source>
</evidence>
<reference evidence="2" key="1">
    <citation type="submission" date="2020-08" db="EMBL/GenBank/DDBJ databases">
        <title>Multicomponent nature underlies the extraordinary mechanical properties of spider dragline silk.</title>
        <authorList>
            <person name="Kono N."/>
            <person name="Nakamura H."/>
            <person name="Mori M."/>
            <person name="Yoshida Y."/>
            <person name="Ohtoshi R."/>
            <person name="Malay A.D."/>
            <person name="Moran D.A.P."/>
            <person name="Tomita M."/>
            <person name="Numata K."/>
            <person name="Arakawa K."/>
        </authorList>
    </citation>
    <scope>NUCLEOTIDE SEQUENCE</scope>
</reference>
<dbReference type="Proteomes" id="UP000887013">
    <property type="component" value="Unassembled WGS sequence"/>
</dbReference>
<protein>
    <submittedName>
        <fullName evidence="2">Uncharacterized protein</fullName>
    </submittedName>
</protein>
<name>A0A8X6PEQ8_NEPPI</name>
<organism evidence="2 3">
    <name type="scientific">Nephila pilipes</name>
    <name type="common">Giant wood spider</name>
    <name type="synonym">Nephila maculata</name>
    <dbReference type="NCBI Taxonomy" id="299642"/>
    <lineage>
        <taxon>Eukaryota</taxon>
        <taxon>Metazoa</taxon>
        <taxon>Ecdysozoa</taxon>
        <taxon>Arthropoda</taxon>
        <taxon>Chelicerata</taxon>
        <taxon>Arachnida</taxon>
        <taxon>Araneae</taxon>
        <taxon>Araneomorphae</taxon>
        <taxon>Entelegynae</taxon>
        <taxon>Araneoidea</taxon>
        <taxon>Nephilidae</taxon>
        <taxon>Nephila</taxon>
    </lineage>
</organism>
<evidence type="ECO:0000256" key="1">
    <source>
        <dbReference type="SAM" id="Phobius"/>
    </source>
</evidence>
<keyword evidence="1" id="KW-0812">Transmembrane</keyword>